<sequence length="384" mass="41721">MDDLDRVSWGKLKHAYGRATDVPGQIRALASADEDERQKAMSALYANIFHQGTRFPATPHAVPFLARLAADPATPDRELILYLLASLALGYEESHLPEGVGIARWREESAGVQSRSKEEADAHLEQWVDEAPNDAVRRDRAYVRRTYDHKLERMFDAAMLASYDAVREHLPIALLADADPHVRTAAAYLVSWFPEEAETAGPALAGLAEADADPVTVATAMFALSLLPWPTGAIETGLGHADGLVRDAAALALVNLHGEDAPPRARDAVVRLLTATGDTPLPYAEGDLATLAARVSKRRLPGEAPARARALIARLAAAKPMDAFPIAGDLLETVEDAPELRRAALTAIAELSDDAWSWINLQEVLRAHGVPDDRDALREHLRDH</sequence>
<keyword evidence="2" id="KW-1185">Reference proteome</keyword>
<dbReference type="SUPFAM" id="SSF48371">
    <property type="entry name" value="ARM repeat"/>
    <property type="match status" value="1"/>
</dbReference>
<protein>
    <recommendedName>
        <fullName evidence="3">HEAT repeat domain-containing protein</fullName>
    </recommendedName>
</protein>
<name>A0A7W9LHU4_9ACTN</name>
<evidence type="ECO:0000313" key="1">
    <source>
        <dbReference type="EMBL" id="MBB5784273.1"/>
    </source>
</evidence>
<dbReference type="Proteomes" id="UP000579153">
    <property type="component" value="Unassembled WGS sequence"/>
</dbReference>
<gene>
    <name evidence="1" type="ORF">HD596_011029</name>
</gene>
<organism evidence="1 2">
    <name type="scientific">Nonomuraea jabiensis</name>
    <dbReference type="NCBI Taxonomy" id="882448"/>
    <lineage>
        <taxon>Bacteria</taxon>
        <taxon>Bacillati</taxon>
        <taxon>Actinomycetota</taxon>
        <taxon>Actinomycetes</taxon>
        <taxon>Streptosporangiales</taxon>
        <taxon>Streptosporangiaceae</taxon>
        <taxon>Nonomuraea</taxon>
    </lineage>
</organism>
<evidence type="ECO:0000313" key="2">
    <source>
        <dbReference type="Proteomes" id="UP000579153"/>
    </source>
</evidence>
<accession>A0A7W9LHU4</accession>
<proteinExistence type="predicted"/>
<reference evidence="1 2" key="1">
    <citation type="submission" date="2020-08" db="EMBL/GenBank/DDBJ databases">
        <title>Sequencing the genomes of 1000 actinobacteria strains.</title>
        <authorList>
            <person name="Klenk H.-P."/>
        </authorList>
    </citation>
    <scope>NUCLEOTIDE SEQUENCE [LARGE SCALE GENOMIC DNA]</scope>
    <source>
        <strain evidence="1 2">DSM 45507</strain>
    </source>
</reference>
<dbReference type="EMBL" id="JACHMB010000001">
    <property type="protein sequence ID" value="MBB5784273.1"/>
    <property type="molecule type" value="Genomic_DNA"/>
</dbReference>
<dbReference type="RefSeq" id="WP_185077241.1">
    <property type="nucleotide sequence ID" value="NZ_JACHMB010000001.1"/>
</dbReference>
<dbReference type="InterPro" id="IPR016024">
    <property type="entry name" value="ARM-type_fold"/>
</dbReference>
<comment type="caution">
    <text evidence="1">The sequence shown here is derived from an EMBL/GenBank/DDBJ whole genome shotgun (WGS) entry which is preliminary data.</text>
</comment>
<evidence type="ECO:0008006" key="3">
    <source>
        <dbReference type="Google" id="ProtNLM"/>
    </source>
</evidence>
<dbReference type="AlphaFoldDB" id="A0A7W9LHU4"/>